<dbReference type="CDD" id="cd00405">
    <property type="entry name" value="PRAI"/>
    <property type="match status" value="1"/>
</dbReference>
<keyword evidence="8 9" id="KW-0413">Isomerase</keyword>
<sequence>MKVKICGIKTVAAAHSAVQAGADFIGFVFAPSKRRITPEDAALIAHSLPSQVKTVGVFVNESTENILQIASQVGLDYIQLHGDEPEQKAAELPYKVIKAFPFKEEEINRITGYSCDYYLIDSPKGNNRGGNGTTFNWALTEKLPVSRKKTILAGGLTPENIQQAIKMVNPAAVDVSSGVETNGEKDPTKIRKFIKNAKQIRKDEANDHIYHA</sequence>
<evidence type="ECO:0000256" key="1">
    <source>
        <dbReference type="ARBA" id="ARBA00001164"/>
    </source>
</evidence>
<evidence type="ECO:0000256" key="8">
    <source>
        <dbReference type="ARBA" id="ARBA00023235"/>
    </source>
</evidence>
<dbReference type="InterPro" id="IPR001240">
    <property type="entry name" value="PRAI_dom"/>
</dbReference>
<evidence type="ECO:0000259" key="10">
    <source>
        <dbReference type="Pfam" id="PF00697"/>
    </source>
</evidence>
<evidence type="ECO:0000256" key="5">
    <source>
        <dbReference type="ARBA" id="ARBA00022605"/>
    </source>
</evidence>
<dbReference type="InterPro" id="IPR011060">
    <property type="entry name" value="RibuloseP-bd_barrel"/>
</dbReference>
<name>A0ABV7A3M7_9BACI</name>
<dbReference type="InterPro" id="IPR044643">
    <property type="entry name" value="TrpF_fam"/>
</dbReference>
<evidence type="ECO:0000256" key="7">
    <source>
        <dbReference type="ARBA" id="ARBA00023141"/>
    </source>
</evidence>
<dbReference type="Pfam" id="PF00697">
    <property type="entry name" value="PRAI"/>
    <property type="match status" value="1"/>
</dbReference>
<dbReference type="HAMAP" id="MF_00135">
    <property type="entry name" value="PRAI"/>
    <property type="match status" value="1"/>
</dbReference>
<dbReference type="EC" id="5.3.1.24" evidence="3 9"/>
<dbReference type="PANTHER" id="PTHR42894:SF1">
    <property type="entry name" value="N-(5'-PHOSPHORIBOSYL)ANTHRANILATE ISOMERASE"/>
    <property type="match status" value="1"/>
</dbReference>
<gene>
    <name evidence="9" type="primary">trpF</name>
    <name evidence="11" type="ORF">ACFODW_03920</name>
</gene>
<dbReference type="InterPro" id="IPR013785">
    <property type="entry name" value="Aldolase_TIM"/>
</dbReference>
<protein>
    <recommendedName>
        <fullName evidence="4 9">N-(5'-phosphoribosyl)anthranilate isomerase</fullName>
        <shortName evidence="9">PRAI</shortName>
        <ecNumber evidence="3 9">5.3.1.24</ecNumber>
    </recommendedName>
</protein>
<evidence type="ECO:0000256" key="6">
    <source>
        <dbReference type="ARBA" id="ARBA00022822"/>
    </source>
</evidence>
<dbReference type="SUPFAM" id="SSF51366">
    <property type="entry name" value="Ribulose-phoshate binding barrel"/>
    <property type="match status" value="1"/>
</dbReference>
<evidence type="ECO:0000256" key="4">
    <source>
        <dbReference type="ARBA" id="ARBA00022272"/>
    </source>
</evidence>
<reference evidence="12" key="1">
    <citation type="journal article" date="2019" name="Int. J. Syst. Evol. Microbiol.">
        <title>The Global Catalogue of Microorganisms (GCM) 10K type strain sequencing project: providing services to taxonomists for standard genome sequencing and annotation.</title>
        <authorList>
            <consortium name="The Broad Institute Genomics Platform"/>
            <consortium name="The Broad Institute Genome Sequencing Center for Infectious Disease"/>
            <person name="Wu L."/>
            <person name="Ma J."/>
        </authorList>
    </citation>
    <scope>NUCLEOTIDE SEQUENCE [LARGE SCALE GENOMIC DNA]</scope>
    <source>
        <strain evidence="12">KCTC 13193</strain>
    </source>
</reference>
<keyword evidence="7 9" id="KW-0057">Aromatic amino acid biosynthesis</keyword>
<proteinExistence type="inferred from homology"/>
<dbReference type="NCBIfam" id="NF002300">
    <property type="entry name" value="PRK01222.1-7"/>
    <property type="match status" value="1"/>
</dbReference>
<comment type="caution">
    <text evidence="11">The sequence shown here is derived from an EMBL/GenBank/DDBJ whole genome shotgun (WGS) entry which is preliminary data.</text>
</comment>
<dbReference type="Proteomes" id="UP001595387">
    <property type="component" value="Unassembled WGS sequence"/>
</dbReference>
<dbReference type="Gene3D" id="3.20.20.70">
    <property type="entry name" value="Aldolase class I"/>
    <property type="match status" value="1"/>
</dbReference>
<dbReference type="RefSeq" id="WP_390303286.1">
    <property type="nucleotide sequence ID" value="NZ_JBHRRZ010000006.1"/>
</dbReference>
<evidence type="ECO:0000256" key="2">
    <source>
        <dbReference type="ARBA" id="ARBA00004664"/>
    </source>
</evidence>
<keyword evidence="12" id="KW-1185">Reference proteome</keyword>
<keyword evidence="6 9" id="KW-0822">Tryptophan biosynthesis</keyword>
<organism evidence="11 12">
    <name type="scientific">Virgibacillus sediminis</name>
    <dbReference type="NCBI Taxonomy" id="202260"/>
    <lineage>
        <taxon>Bacteria</taxon>
        <taxon>Bacillati</taxon>
        <taxon>Bacillota</taxon>
        <taxon>Bacilli</taxon>
        <taxon>Bacillales</taxon>
        <taxon>Bacillaceae</taxon>
        <taxon>Virgibacillus</taxon>
    </lineage>
</organism>
<comment type="similarity">
    <text evidence="9">Belongs to the TrpF family.</text>
</comment>
<dbReference type="PANTHER" id="PTHR42894">
    <property type="entry name" value="N-(5'-PHOSPHORIBOSYL)ANTHRANILATE ISOMERASE"/>
    <property type="match status" value="1"/>
</dbReference>
<dbReference type="EMBL" id="JBHRRZ010000006">
    <property type="protein sequence ID" value="MFC2947508.1"/>
    <property type="molecule type" value="Genomic_DNA"/>
</dbReference>
<comment type="pathway">
    <text evidence="2 9">Amino-acid biosynthesis; L-tryptophan biosynthesis; L-tryptophan from chorismate: step 3/5.</text>
</comment>
<evidence type="ECO:0000313" key="11">
    <source>
        <dbReference type="EMBL" id="MFC2947508.1"/>
    </source>
</evidence>
<evidence type="ECO:0000256" key="3">
    <source>
        <dbReference type="ARBA" id="ARBA00012572"/>
    </source>
</evidence>
<keyword evidence="5 9" id="KW-0028">Amino-acid biosynthesis</keyword>
<comment type="catalytic activity">
    <reaction evidence="1 9">
        <text>N-(5-phospho-beta-D-ribosyl)anthranilate = 1-(2-carboxyphenylamino)-1-deoxy-D-ribulose 5-phosphate</text>
        <dbReference type="Rhea" id="RHEA:21540"/>
        <dbReference type="ChEBI" id="CHEBI:18277"/>
        <dbReference type="ChEBI" id="CHEBI:58613"/>
        <dbReference type="EC" id="5.3.1.24"/>
    </reaction>
</comment>
<evidence type="ECO:0000313" key="12">
    <source>
        <dbReference type="Proteomes" id="UP001595387"/>
    </source>
</evidence>
<evidence type="ECO:0000256" key="9">
    <source>
        <dbReference type="HAMAP-Rule" id="MF_00135"/>
    </source>
</evidence>
<accession>A0ABV7A3M7</accession>
<feature type="domain" description="N-(5'phosphoribosyl) anthranilate isomerase (PRAI)" evidence="10">
    <location>
        <begin position="3"/>
        <end position="196"/>
    </location>
</feature>
<dbReference type="GO" id="GO:0004640">
    <property type="term" value="F:phosphoribosylanthranilate isomerase activity"/>
    <property type="evidence" value="ECO:0007669"/>
    <property type="project" value="UniProtKB-EC"/>
</dbReference>